<evidence type="ECO:0008006" key="7">
    <source>
        <dbReference type="Google" id="ProtNLM"/>
    </source>
</evidence>
<evidence type="ECO:0000256" key="3">
    <source>
        <dbReference type="ARBA" id="ARBA00023002"/>
    </source>
</evidence>
<dbReference type="Gene3D" id="3.50.50.60">
    <property type="entry name" value="FAD/NAD(P)-binding domain"/>
    <property type="match status" value="1"/>
</dbReference>
<protein>
    <recommendedName>
        <fullName evidence="7">FAD dependent oxidoreductase</fullName>
    </recommendedName>
</protein>
<proteinExistence type="predicted"/>
<evidence type="ECO:0000256" key="4">
    <source>
        <dbReference type="ARBA" id="ARBA00023004"/>
    </source>
</evidence>
<keyword evidence="2" id="KW-0479">Metal-binding</keyword>
<dbReference type="Pfam" id="PF12831">
    <property type="entry name" value="FAD_oxidored"/>
    <property type="match status" value="1"/>
</dbReference>
<dbReference type="AlphaFoldDB" id="A0A0F9DL31"/>
<organism evidence="6">
    <name type="scientific">marine sediment metagenome</name>
    <dbReference type="NCBI Taxonomy" id="412755"/>
    <lineage>
        <taxon>unclassified sequences</taxon>
        <taxon>metagenomes</taxon>
        <taxon>ecological metagenomes</taxon>
    </lineage>
</organism>
<dbReference type="InterPro" id="IPR039650">
    <property type="entry name" value="HdrA-like"/>
</dbReference>
<keyword evidence="1" id="KW-0004">4Fe-4S</keyword>
<evidence type="ECO:0000256" key="1">
    <source>
        <dbReference type="ARBA" id="ARBA00022485"/>
    </source>
</evidence>
<evidence type="ECO:0000313" key="6">
    <source>
        <dbReference type="EMBL" id="KKL54591.1"/>
    </source>
</evidence>
<gene>
    <name evidence="6" type="ORF">LCGC14_2263880</name>
</gene>
<evidence type="ECO:0000256" key="2">
    <source>
        <dbReference type="ARBA" id="ARBA00022723"/>
    </source>
</evidence>
<keyword evidence="4" id="KW-0408">Iron</keyword>
<keyword evidence="3" id="KW-0560">Oxidoreductase</keyword>
<sequence>MRDNPGMKDQYDVIVIGGGTAGTVAAIQAARARADTLLVEKTGLLGGTITSGGVNFPALFTAWGRQVIAGIGWELVAATKEITGEPMPDFNDPAHSRQHVHVDLAVFAALCDQTVVDSGAELLLHAMPAGAAWADGRWSVDVCTKTGLKAARCKVLIDATGDANVVQLAGLEVLRPATLQPGTLVMKCSGYDADQLDFDAIEGALDQAIADGSVKLTDIGWRREGAARGFLTGRGHNRNHVTTGPADSSEGKTAAELAARAAMLRAYRFFRRQRGLENFRIDYFAPECGVRETVVIRGKKTITGADYTSGRLWEDAVCYCFYPIDIHLDDGQGVDLRPLAEGVLPTIPRGAMLPAGSRGLIVAGRCISGDREAHSAYRVEAPCMAMGQAAGALAALAAERDVDPEELPIADLHALLSAHGAIVPPQP</sequence>
<dbReference type="PRINTS" id="PR00411">
    <property type="entry name" value="PNDRDTASEI"/>
</dbReference>
<dbReference type="GO" id="GO:0051539">
    <property type="term" value="F:4 iron, 4 sulfur cluster binding"/>
    <property type="evidence" value="ECO:0007669"/>
    <property type="project" value="UniProtKB-KW"/>
</dbReference>
<reference evidence="6" key="1">
    <citation type="journal article" date="2015" name="Nature">
        <title>Complex archaea that bridge the gap between prokaryotes and eukaryotes.</title>
        <authorList>
            <person name="Spang A."/>
            <person name="Saw J.H."/>
            <person name="Jorgensen S.L."/>
            <person name="Zaremba-Niedzwiedzka K."/>
            <person name="Martijn J."/>
            <person name="Lind A.E."/>
            <person name="van Eijk R."/>
            <person name="Schleper C."/>
            <person name="Guy L."/>
            <person name="Ettema T.J."/>
        </authorList>
    </citation>
    <scope>NUCLEOTIDE SEQUENCE</scope>
</reference>
<evidence type="ECO:0000256" key="5">
    <source>
        <dbReference type="ARBA" id="ARBA00023014"/>
    </source>
</evidence>
<name>A0A0F9DL31_9ZZZZ</name>
<comment type="caution">
    <text evidence="6">The sequence shown here is derived from an EMBL/GenBank/DDBJ whole genome shotgun (WGS) entry which is preliminary data.</text>
</comment>
<dbReference type="InterPro" id="IPR036188">
    <property type="entry name" value="FAD/NAD-bd_sf"/>
</dbReference>
<accession>A0A0F9DL31</accession>
<dbReference type="PANTHER" id="PTHR43498:SF1">
    <property type="entry name" value="COB--COM HETERODISULFIDE REDUCTASE IRON-SULFUR SUBUNIT A"/>
    <property type="match status" value="1"/>
</dbReference>
<dbReference type="SUPFAM" id="SSF51905">
    <property type="entry name" value="FAD/NAD(P)-binding domain"/>
    <property type="match status" value="1"/>
</dbReference>
<dbReference type="EMBL" id="LAZR01031144">
    <property type="protein sequence ID" value="KKL54591.1"/>
    <property type="molecule type" value="Genomic_DNA"/>
</dbReference>
<keyword evidence="5" id="KW-0411">Iron-sulfur</keyword>
<dbReference type="GO" id="GO:0046872">
    <property type="term" value="F:metal ion binding"/>
    <property type="evidence" value="ECO:0007669"/>
    <property type="project" value="UniProtKB-KW"/>
</dbReference>
<dbReference type="GO" id="GO:0016491">
    <property type="term" value="F:oxidoreductase activity"/>
    <property type="evidence" value="ECO:0007669"/>
    <property type="project" value="UniProtKB-KW"/>
</dbReference>
<dbReference type="PANTHER" id="PTHR43498">
    <property type="entry name" value="FERREDOXIN:COB-COM HETERODISULFIDE REDUCTASE SUBUNIT A"/>
    <property type="match status" value="1"/>
</dbReference>